<evidence type="ECO:0000313" key="4">
    <source>
        <dbReference type="Proteomes" id="UP000585474"/>
    </source>
</evidence>
<dbReference type="CDD" id="cd01647">
    <property type="entry name" value="RT_LTR"/>
    <property type="match status" value="1"/>
</dbReference>
<proteinExistence type="predicted"/>
<feature type="region of interest" description="Disordered" evidence="1">
    <location>
        <begin position="62"/>
        <end position="100"/>
    </location>
</feature>
<dbReference type="EMBL" id="BJWL01000024">
    <property type="protein sequence ID" value="GFZ14587.1"/>
    <property type="molecule type" value="Genomic_DNA"/>
</dbReference>
<dbReference type="Proteomes" id="UP000585474">
    <property type="component" value="Unassembled WGS sequence"/>
</dbReference>
<sequence length="1225" mass="138386">MTDYGFVRAEASIKLSLWSKLGGPLRQSSVNTSTVRPKAIATSELSLFSKFGRITTLELGQGATAGVKSQGMSGDRRRQPGHNHPTPANLVGRNGSTDPASAWKTRAILNPLRRASGEYRPTEFPSTNLREILNAKRNRGGDLCNKFSSRTVAASRKTSSRRSQRLEQPGPNQENQFRLPRYQTPFSRDVEGIDLPEKFTPPRFTLYDEKSDPRSPINHVRQMMALWNHLDALMCRVFPSSLGDLGLKWFDLLPGRSIGSFHQLTESFVARFVINTKALKGVGSFLTLRKGQNESLCNYNKHYWETYNEIEECSEEISCLGSKMFTRLENDVRQKEQNTDSTPRSEGQFKIRKEVSADHENWQGKGSIWSSKNRYTSSLPESEISRTSRSLAPWEWIPKVRPGWNLKEFVTKKRSELRKPRPNQTPSLTRDVGSGFYVAPSHHQVCHHRGEETRYGDQIAAKQCYLTTISTKAAMNEVQLIEKREVLEDVGREPEAKVMEDLIRYELEEPSSDRFFLTDTNLQATRKEIYTPPHTVIEEVEKSKEASAIIEVLYPSWLFNIDVVKKKTRKWRVCVEFTSLNWACSKDCFPLPKIDQLVDSTSGPSWLFNTDVIDQLADSTSGHTLMSFLDAYRAPYQTMITKIFEPIMGKPMDAYIDDMVVKRKGEPGHVRDLTEVFAILRKHKLRLNAANCAFEVSLGKFLGHLVTRREIEANPEQIIVISNLVSPRTAKEVQKLTGMATTLNRFISKSSNKCRSFFQQLRKNRKFLWNECELALQQFKKYVTELPLISTPDEGELLYVYLIVSNHAASSVLLREVDGEQRPIYFVRKTFTDCQRRYLPLKKLVLALVLTLRKLSHYFQAHPIAIYTEFLLKNILSSISVWPTLQMDQQGCLAFQPKPGDHEVNRKPPQNTKTTVAGEISKVLEVVVEPPQIDLTSAWEIFVDRAKNSLGMWAGSANKLKVPELHIFSDSKLVVNQVTWKFEARGAKMAKYLAIAKAFLTEFKADKIEQVGRDLNSHIDALAGLASVFEGEIGHTIAVDLVSAPSLEMTRESILVNTELGLSWMDPIVNFMRHDKLLEDKKEAHNPNKSSTVLDLPQQGPVQKIVSRILPTIIGLPSPNSGILVAIHAKGCPGVRLQMYQVLALLPFDSSASKGLDPSHQLVALCPMGNGYREGSASSSGEQKKFVSSDRRLHKIGGGRTTSPNQGDGRNQIQLQKHSIQIRYP</sequence>
<dbReference type="InterPro" id="IPR041577">
    <property type="entry name" value="RT_RNaseH_2"/>
</dbReference>
<feature type="compositionally biased region" description="Basic and acidic residues" evidence="1">
    <location>
        <begin position="1182"/>
        <end position="1191"/>
    </location>
</feature>
<gene>
    <name evidence="3" type="ORF">Acr_24g0007770</name>
</gene>
<dbReference type="InterPro" id="IPR036397">
    <property type="entry name" value="RNaseH_sf"/>
</dbReference>
<feature type="region of interest" description="Disordered" evidence="1">
    <location>
        <begin position="1173"/>
        <end position="1213"/>
    </location>
</feature>
<dbReference type="GO" id="GO:0003676">
    <property type="term" value="F:nucleic acid binding"/>
    <property type="evidence" value="ECO:0007669"/>
    <property type="project" value="InterPro"/>
</dbReference>
<dbReference type="InterPro" id="IPR043128">
    <property type="entry name" value="Rev_trsase/Diguanyl_cyclase"/>
</dbReference>
<dbReference type="PANTHER" id="PTHR48475">
    <property type="entry name" value="RIBONUCLEASE H"/>
    <property type="match status" value="1"/>
</dbReference>
<evidence type="ECO:0000259" key="2">
    <source>
        <dbReference type="Pfam" id="PF17919"/>
    </source>
</evidence>
<dbReference type="OrthoDB" id="101614at2759"/>
<dbReference type="Gene3D" id="3.30.70.270">
    <property type="match status" value="2"/>
</dbReference>
<protein>
    <recommendedName>
        <fullName evidence="2">Reverse transcriptase/retrotransposon-derived protein RNase H-like domain-containing protein</fullName>
    </recommendedName>
</protein>
<accession>A0A7J0GUS0</accession>
<dbReference type="InterPro" id="IPR043502">
    <property type="entry name" value="DNA/RNA_pol_sf"/>
</dbReference>
<dbReference type="SUPFAM" id="SSF56672">
    <property type="entry name" value="DNA/RNA polymerases"/>
    <property type="match status" value="1"/>
</dbReference>
<organism evidence="3 4">
    <name type="scientific">Actinidia rufa</name>
    <dbReference type="NCBI Taxonomy" id="165716"/>
    <lineage>
        <taxon>Eukaryota</taxon>
        <taxon>Viridiplantae</taxon>
        <taxon>Streptophyta</taxon>
        <taxon>Embryophyta</taxon>
        <taxon>Tracheophyta</taxon>
        <taxon>Spermatophyta</taxon>
        <taxon>Magnoliopsida</taxon>
        <taxon>eudicotyledons</taxon>
        <taxon>Gunneridae</taxon>
        <taxon>Pentapetalae</taxon>
        <taxon>asterids</taxon>
        <taxon>Ericales</taxon>
        <taxon>Actinidiaceae</taxon>
        <taxon>Actinidia</taxon>
    </lineage>
</organism>
<dbReference type="Pfam" id="PF17919">
    <property type="entry name" value="RT_RNaseH_2"/>
    <property type="match status" value="1"/>
</dbReference>
<feature type="region of interest" description="Disordered" evidence="1">
    <location>
        <begin position="143"/>
        <end position="180"/>
    </location>
</feature>
<name>A0A7J0GUS0_9ERIC</name>
<feature type="domain" description="Reverse transcriptase/retrotransposon-derived protein RNase H-like" evidence="2">
    <location>
        <begin position="770"/>
        <end position="865"/>
    </location>
</feature>
<dbReference type="AlphaFoldDB" id="A0A7J0GUS0"/>
<keyword evidence="4" id="KW-1185">Reference proteome</keyword>
<feature type="compositionally biased region" description="Polar residues" evidence="1">
    <location>
        <begin position="1201"/>
        <end position="1213"/>
    </location>
</feature>
<evidence type="ECO:0000256" key="1">
    <source>
        <dbReference type="SAM" id="MobiDB-lite"/>
    </source>
</evidence>
<comment type="caution">
    <text evidence="3">The sequence shown here is derived from an EMBL/GenBank/DDBJ whole genome shotgun (WGS) entry which is preliminary data.</text>
</comment>
<evidence type="ECO:0000313" key="3">
    <source>
        <dbReference type="EMBL" id="GFZ14587.1"/>
    </source>
</evidence>
<dbReference type="PANTHER" id="PTHR48475:SF2">
    <property type="entry name" value="RIBONUCLEASE H"/>
    <property type="match status" value="1"/>
</dbReference>
<reference evidence="3 4" key="1">
    <citation type="submission" date="2019-07" db="EMBL/GenBank/DDBJ databases">
        <title>De Novo Assembly of kiwifruit Actinidia rufa.</title>
        <authorList>
            <person name="Sugita-Konishi S."/>
            <person name="Sato K."/>
            <person name="Mori E."/>
            <person name="Abe Y."/>
            <person name="Kisaki G."/>
            <person name="Hamano K."/>
            <person name="Suezawa K."/>
            <person name="Otani M."/>
            <person name="Fukuda T."/>
            <person name="Manabe T."/>
            <person name="Gomi K."/>
            <person name="Tabuchi M."/>
            <person name="Akimitsu K."/>
            <person name="Kataoka I."/>
        </authorList>
    </citation>
    <scope>NUCLEOTIDE SEQUENCE [LARGE SCALE GENOMIC DNA]</scope>
    <source>
        <strain evidence="4">cv. Fuchu</strain>
    </source>
</reference>
<dbReference type="Gene3D" id="3.30.420.10">
    <property type="entry name" value="Ribonuclease H-like superfamily/Ribonuclease H"/>
    <property type="match status" value="1"/>
</dbReference>